<gene>
    <name evidence="4" type="ORF">SNE35_11130</name>
</gene>
<feature type="transmembrane region" description="Helical" evidence="2">
    <location>
        <begin position="609"/>
        <end position="626"/>
    </location>
</feature>
<feature type="domain" description="VanZ-like" evidence="3">
    <location>
        <begin position="16"/>
        <end position="133"/>
    </location>
</feature>
<sequence>MSTLRRPALYGAAFMTLFVIYGSFYPFDWTARPSQGVLADIAHILLDESAEASRVDFATNMLLGLPLAFCLMAWMTEGRRNPQLWRGLLAVAYCGVLAIAVETAQLYLPGRVASKYDVMAQVIGAALGVTVWFWRGERLWEMFFDWSPFNRRHSRWQQMSSLYLLLVYAYGLLPLDLTLSPQDLYEKWKNGHIFILPFHALHEDQGMVIYQYASLLAIWGVAAFLIARARALSAIEIIGRTVLAAAVLELLQLFVVSRTTDTTDVTIAGIAALAVSFFVRAPSDATTGSASSAAPKLNTGQLSLLVLGFTALTLALAWYPYLPRSDMQHWRVQLGLWQEAPLGAYLNSEPLTAATSAVQKFLLFAPWGAMASWLSWRDIGRSHVLSRLFLGWGLGLILVVEAGKLFLENKVCDPSNIVLEALAMVIAYRWVTALNLSRIRSTRQKSATATRPRRSVERTRWVWLWLTLAQIGLLMSVLNQLNQDAGLNYNLRALTGGRSFGQLLALSVAALTTVVPWSWWSNLPTARRRWWQLAFLAMALPALVTYPMLRIGAPEKLVFDIVGTPAFGWPMEIEPALRFAALNLIVVWGIVSAHRWLDAPPATRNVAHGIHWLIGSVLVAGVWHYVVVSSAVTDNLVELMRNEGSAGVTALLFVWWTLVYGSALQLGRVLLGQRPSWHLAVVAGTILPAYLSLDAALEPMLVKYGKVFSAWQFLLSQDRAHYAEPDTLMLRYLAVHAGLMLVLIFLLLPTLEAQRARSTIGAPRTPPIGQRPALNRQSEAGQAAGTEAG</sequence>
<dbReference type="NCBIfam" id="NF037970">
    <property type="entry name" value="vanZ_1"/>
    <property type="match status" value="1"/>
</dbReference>
<keyword evidence="2" id="KW-1133">Transmembrane helix</keyword>
<keyword evidence="2" id="KW-0472">Membrane</keyword>
<evidence type="ECO:0000259" key="3">
    <source>
        <dbReference type="Pfam" id="PF04892"/>
    </source>
</evidence>
<feature type="transmembrane region" description="Helical" evidence="2">
    <location>
        <begin position="156"/>
        <end position="173"/>
    </location>
</feature>
<organism evidence="4 5">
    <name type="scientific">Roseateles agri</name>
    <dbReference type="NCBI Taxonomy" id="3098619"/>
    <lineage>
        <taxon>Bacteria</taxon>
        <taxon>Pseudomonadati</taxon>
        <taxon>Pseudomonadota</taxon>
        <taxon>Betaproteobacteria</taxon>
        <taxon>Burkholderiales</taxon>
        <taxon>Sphaerotilaceae</taxon>
        <taxon>Roseateles</taxon>
    </lineage>
</organism>
<feature type="transmembrane region" description="Helical" evidence="2">
    <location>
        <begin position="237"/>
        <end position="256"/>
    </location>
</feature>
<feature type="transmembrane region" description="Helical" evidence="2">
    <location>
        <begin position="499"/>
        <end position="518"/>
    </location>
</feature>
<feature type="transmembrane region" description="Helical" evidence="2">
    <location>
        <begin position="461"/>
        <end position="479"/>
    </location>
</feature>
<reference evidence="4 5" key="1">
    <citation type="submission" date="2023-11" db="EMBL/GenBank/DDBJ databases">
        <title>Paucibacter sp. nov., isolated from fresh soil in Korea.</title>
        <authorList>
            <person name="Le N.T.T."/>
        </authorList>
    </citation>
    <scope>NUCLEOTIDE SEQUENCE [LARGE SCALE GENOMIC DNA]</scope>
    <source>
        <strain evidence="4 5">R3-3</strain>
    </source>
</reference>
<evidence type="ECO:0000256" key="1">
    <source>
        <dbReference type="SAM" id="MobiDB-lite"/>
    </source>
</evidence>
<feature type="region of interest" description="Disordered" evidence="1">
    <location>
        <begin position="759"/>
        <end position="789"/>
    </location>
</feature>
<feature type="transmembrane region" description="Helical" evidence="2">
    <location>
        <begin position="729"/>
        <end position="748"/>
    </location>
</feature>
<feature type="transmembrane region" description="Helical" evidence="2">
    <location>
        <begin position="646"/>
        <end position="664"/>
    </location>
</feature>
<dbReference type="Pfam" id="PF04892">
    <property type="entry name" value="VanZ"/>
    <property type="match status" value="1"/>
</dbReference>
<feature type="transmembrane region" description="Helical" evidence="2">
    <location>
        <begin position="87"/>
        <end position="106"/>
    </location>
</feature>
<keyword evidence="2" id="KW-0812">Transmembrane</keyword>
<comment type="caution">
    <text evidence="4">The sequence shown here is derived from an EMBL/GenBank/DDBJ whole genome shotgun (WGS) entry which is preliminary data.</text>
</comment>
<dbReference type="RefSeq" id="WP_320422968.1">
    <property type="nucleotide sequence ID" value="NZ_JAXCLA010000003.1"/>
</dbReference>
<feature type="transmembrane region" description="Helical" evidence="2">
    <location>
        <begin position="302"/>
        <end position="321"/>
    </location>
</feature>
<keyword evidence="5" id="KW-1185">Reference proteome</keyword>
<protein>
    <submittedName>
        <fullName evidence="4">VanZ family protein</fullName>
    </submittedName>
</protein>
<feature type="transmembrane region" description="Helical" evidence="2">
    <location>
        <begin position="576"/>
        <end position="597"/>
    </location>
</feature>
<feature type="transmembrane region" description="Helical" evidence="2">
    <location>
        <begin position="676"/>
        <end position="693"/>
    </location>
</feature>
<feature type="transmembrane region" description="Helical" evidence="2">
    <location>
        <begin position="388"/>
        <end position="406"/>
    </location>
</feature>
<dbReference type="Proteomes" id="UP001285263">
    <property type="component" value="Unassembled WGS sequence"/>
</dbReference>
<feature type="transmembrane region" description="Helical" evidence="2">
    <location>
        <begin position="7"/>
        <end position="27"/>
    </location>
</feature>
<feature type="transmembrane region" description="Helical" evidence="2">
    <location>
        <begin position="57"/>
        <end position="75"/>
    </location>
</feature>
<feature type="transmembrane region" description="Helical" evidence="2">
    <location>
        <begin position="207"/>
        <end position="225"/>
    </location>
</feature>
<feature type="transmembrane region" description="Helical" evidence="2">
    <location>
        <begin position="418"/>
        <end position="436"/>
    </location>
</feature>
<evidence type="ECO:0000256" key="2">
    <source>
        <dbReference type="SAM" id="Phobius"/>
    </source>
</evidence>
<dbReference type="EMBL" id="JAXCLA010000003">
    <property type="protein sequence ID" value="MDY0745066.1"/>
    <property type="molecule type" value="Genomic_DNA"/>
</dbReference>
<feature type="transmembrane region" description="Helical" evidence="2">
    <location>
        <begin position="118"/>
        <end position="135"/>
    </location>
</feature>
<dbReference type="InterPro" id="IPR006976">
    <property type="entry name" value="VanZ-like"/>
</dbReference>
<evidence type="ECO:0000313" key="4">
    <source>
        <dbReference type="EMBL" id="MDY0745066.1"/>
    </source>
</evidence>
<name>A0ABU5DH04_9BURK</name>
<proteinExistence type="predicted"/>
<accession>A0ABU5DH04</accession>
<feature type="transmembrane region" description="Helical" evidence="2">
    <location>
        <begin position="530"/>
        <end position="549"/>
    </location>
</feature>
<evidence type="ECO:0000313" key="5">
    <source>
        <dbReference type="Proteomes" id="UP001285263"/>
    </source>
</evidence>